<dbReference type="RefSeq" id="WP_238602535.1">
    <property type="nucleotide sequence ID" value="NZ_NIDE01000003.1"/>
</dbReference>
<evidence type="ECO:0000313" key="2">
    <source>
        <dbReference type="Proteomes" id="UP000214646"/>
    </source>
</evidence>
<proteinExistence type="predicted"/>
<keyword evidence="2" id="KW-1185">Reference proteome</keyword>
<dbReference type="GO" id="GO:0042158">
    <property type="term" value="P:lipoprotein biosynthetic process"/>
    <property type="evidence" value="ECO:0007669"/>
    <property type="project" value="InterPro"/>
</dbReference>
<dbReference type="AlphaFoldDB" id="A0A225DTG8"/>
<evidence type="ECO:0000313" key="1">
    <source>
        <dbReference type="EMBL" id="OWK44343.1"/>
    </source>
</evidence>
<dbReference type="Proteomes" id="UP000214646">
    <property type="component" value="Unassembled WGS sequence"/>
</dbReference>
<gene>
    <name evidence="1" type="ORF">FRUB_02275</name>
</gene>
<evidence type="ECO:0008006" key="3">
    <source>
        <dbReference type="Google" id="ProtNLM"/>
    </source>
</evidence>
<protein>
    <recommendedName>
        <fullName evidence="3">Prolipoprotein diacylglyceryl transferase</fullName>
    </recommendedName>
</protein>
<dbReference type="InterPro" id="IPR001640">
    <property type="entry name" value="Lgt"/>
</dbReference>
<dbReference type="GO" id="GO:0005886">
    <property type="term" value="C:plasma membrane"/>
    <property type="evidence" value="ECO:0007669"/>
    <property type="project" value="InterPro"/>
</dbReference>
<dbReference type="GO" id="GO:0008961">
    <property type="term" value="F:phosphatidylglycerol-prolipoprotein diacylglyceryl transferase activity"/>
    <property type="evidence" value="ECO:0007669"/>
    <property type="project" value="InterPro"/>
</dbReference>
<reference evidence="2" key="1">
    <citation type="submission" date="2017-06" db="EMBL/GenBank/DDBJ databases">
        <title>Genome analysis of Fimbriiglobus ruber SP5, the first member of the order Planctomycetales with confirmed chitinolytic capability.</title>
        <authorList>
            <person name="Ravin N.V."/>
            <person name="Rakitin A.L."/>
            <person name="Ivanova A.A."/>
            <person name="Beletsky A.V."/>
            <person name="Kulichevskaya I.S."/>
            <person name="Mardanov A.V."/>
            <person name="Dedysh S.N."/>
        </authorList>
    </citation>
    <scope>NUCLEOTIDE SEQUENCE [LARGE SCALE GENOMIC DNA]</scope>
    <source>
        <strain evidence="2">SP5</strain>
    </source>
</reference>
<comment type="caution">
    <text evidence="1">The sequence shown here is derived from an EMBL/GenBank/DDBJ whole genome shotgun (WGS) entry which is preliminary data.</text>
</comment>
<dbReference type="EMBL" id="NIDE01000003">
    <property type="protein sequence ID" value="OWK44343.1"/>
    <property type="molecule type" value="Genomic_DNA"/>
</dbReference>
<sequence length="105" mass="11459">MVLLIFLLVSFQPFRRHNGQLIVILMLGYAVHRFLNEAIRIEPTYALNLTLSQWISIGIFTAGIGLELFLRATQPKLPTGELPLSYGATPAPAASPTRVLAAGKA</sequence>
<dbReference type="Pfam" id="PF01790">
    <property type="entry name" value="LGT"/>
    <property type="match status" value="1"/>
</dbReference>
<name>A0A225DTG8_9BACT</name>
<organism evidence="1 2">
    <name type="scientific">Fimbriiglobus ruber</name>
    <dbReference type="NCBI Taxonomy" id="1908690"/>
    <lineage>
        <taxon>Bacteria</taxon>
        <taxon>Pseudomonadati</taxon>
        <taxon>Planctomycetota</taxon>
        <taxon>Planctomycetia</taxon>
        <taxon>Gemmatales</taxon>
        <taxon>Gemmataceae</taxon>
        <taxon>Fimbriiglobus</taxon>
    </lineage>
</organism>
<accession>A0A225DTG8</accession>